<organism evidence="2 3">
    <name type="scientific">Ancylostoma ceylanicum</name>
    <dbReference type="NCBI Taxonomy" id="53326"/>
    <lineage>
        <taxon>Eukaryota</taxon>
        <taxon>Metazoa</taxon>
        <taxon>Ecdysozoa</taxon>
        <taxon>Nematoda</taxon>
        <taxon>Chromadorea</taxon>
        <taxon>Rhabditida</taxon>
        <taxon>Rhabditina</taxon>
        <taxon>Rhabditomorpha</taxon>
        <taxon>Strongyloidea</taxon>
        <taxon>Ancylostomatidae</taxon>
        <taxon>Ancylostomatinae</taxon>
        <taxon>Ancylostoma</taxon>
    </lineage>
</organism>
<feature type="region of interest" description="Disordered" evidence="1">
    <location>
        <begin position="188"/>
        <end position="207"/>
    </location>
</feature>
<feature type="compositionally biased region" description="Low complexity" evidence="1">
    <location>
        <begin position="139"/>
        <end position="166"/>
    </location>
</feature>
<comment type="caution">
    <text evidence="2">The sequence shown here is derived from an EMBL/GenBank/DDBJ whole genome shotgun (WGS) entry which is preliminary data.</text>
</comment>
<feature type="compositionally biased region" description="Low complexity" evidence="1">
    <location>
        <begin position="88"/>
        <end position="132"/>
    </location>
</feature>
<evidence type="ECO:0000313" key="2">
    <source>
        <dbReference type="EMBL" id="EYC08839.1"/>
    </source>
</evidence>
<feature type="compositionally biased region" description="Basic and acidic residues" evidence="1">
    <location>
        <begin position="1"/>
        <end position="12"/>
    </location>
</feature>
<accession>A0A016U0I8</accession>
<dbReference type="AlphaFoldDB" id="A0A016U0I8"/>
<proteinExistence type="predicted"/>
<evidence type="ECO:0000313" key="3">
    <source>
        <dbReference type="Proteomes" id="UP000024635"/>
    </source>
</evidence>
<gene>
    <name evidence="2" type="primary">Acey_s0064.g3559</name>
    <name evidence="2" type="ORF">Y032_0064g3559</name>
</gene>
<feature type="compositionally biased region" description="Polar residues" evidence="1">
    <location>
        <begin position="44"/>
        <end position="53"/>
    </location>
</feature>
<evidence type="ECO:0000256" key="1">
    <source>
        <dbReference type="SAM" id="MobiDB-lite"/>
    </source>
</evidence>
<name>A0A016U0I8_9BILA</name>
<reference evidence="3" key="1">
    <citation type="journal article" date="2015" name="Nat. Genet.">
        <title>The genome and transcriptome of the zoonotic hookworm Ancylostoma ceylanicum identify infection-specific gene families.</title>
        <authorList>
            <person name="Schwarz E.M."/>
            <person name="Hu Y."/>
            <person name="Antoshechkin I."/>
            <person name="Miller M.M."/>
            <person name="Sternberg P.W."/>
            <person name="Aroian R.V."/>
        </authorList>
    </citation>
    <scope>NUCLEOTIDE SEQUENCE</scope>
    <source>
        <strain evidence="3">HY135</strain>
    </source>
</reference>
<dbReference type="OrthoDB" id="10606639at2759"/>
<feature type="region of interest" description="Disordered" evidence="1">
    <location>
        <begin position="1"/>
        <end position="166"/>
    </location>
</feature>
<dbReference type="Proteomes" id="UP000024635">
    <property type="component" value="Unassembled WGS sequence"/>
</dbReference>
<dbReference type="EMBL" id="JARK01001400">
    <property type="protein sequence ID" value="EYC08839.1"/>
    <property type="molecule type" value="Genomic_DNA"/>
</dbReference>
<feature type="compositionally biased region" description="Polar residues" evidence="1">
    <location>
        <begin position="65"/>
        <end position="75"/>
    </location>
</feature>
<keyword evidence="3" id="KW-1185">Reference proteome</keyword>
<sequence length="207" mass="20897">MESTAKEGEKQQRLGTPIKSPEQEEIEIRKMKAKGKLFGKSAATVKSSDSRTGMNKDGTAKEGTEQSGANVTSDIATALAPRSDNIETAQSGATTTSGTTHTATTASATSVDPSTGQSTGQSSGMSSGTTRSGTEDAASGITTRTSGSSKTRGGQSATLTTSASSATTDGLVGNFLIKLKKPAEKVTIHQNSNSASGLVTNTATSPT</sequence>
<protein>
    <submittedName>
        <fullName evidence="2">Uncharacterized protein</fullName>
    </submittedName>
</protein>